<evidence type="ECO:0000259" key="10">
    <source>
        <dbReference type="Pfam" id="PF14360"/>
    </source>
</evidence>
<dbReference type="OrthoDB" id="346910at2759"/>
<dbReference type="PANTHER" id="PTHR21290:SF25">
    <property type="entry name" value="SPHINGOMYELIN SYNTHASE-RELATED PROTEIN 1"/>
    <property type="match status" value="1"/>
</dbReference>
<dbReference type="Proteomes" id="UP000078348">
    <property type="component" value="Unassembled WGS sequence"/>
</dbReference>
<dbReference type="GO" id="GO:0005886">
    <property type="term" value="C:plasma membrane"/>
    <property type="evidence" value="ECO:0007669"/>
    <property type="project" value="TreeGrafter"/>
</dbReference>
<dbReference type="Pfam" id="PF14360">
    <property type="entry name" value="PAP2_C"/>
    <property type="match status" value="1"/>
</dbReference>
<gene>
    <name evidence="11" type="ORF">AV274_2621</name>
</gene>
<name>A0A196SF19_BLAHN</name>
<evidence type="ECO:0000313" key="12">
    <source>
        <dbReference type="Proteomes" id="UP000078348"/>
    </source>
</evidence>
<feature type="transmembrane region" description="Helical" evidence="9">
    <location>
        <begin position="118"/>
        <end position="136"/>
    </location>
</feature>
<comment type="caution">
    <text evidence="11">The sequence shown here is derived from an EMBL/GenBank/DDBJ whole genome shotgun (WGS) entry which is preliminary data.</text>
</comment>
<feature type="domain" description="Sphingomyelin synthase-like" evidence="10">
    <location>
        <begin position="211"/>
        <end position="283"/>
    </location>
</feature>
<keyword evidence="8 9" id="KW-0472">Membrane</keyword>
<organism evidence="11 12">
    <name type="scientific">Blastocystis sp. subtype 1 (strain ATCC 50177 / NandII)</name>
    <dbReference type="NCBI Taxonomy" id="478820"/>
    <lineage>
        <taxon>Eukaryota</taxon>
        <taxon>Sar</taxon>
        <taxon>Stramenopiles</taxon>
        <taxon>Bigyra</taxon>
        <taxon>Opalozoa</taxon>
        <taxon>Opalinata</taxon>
        <taxon>Blastocystidae</taxon>
        <taxon>Blastocystis</taxon>
    </lineage>
</organism>
<dbReference type="GO" id="GO:0005789">
    <property type="term" value="C:endoplasmic reticulum membrane"/>
    <property type="evidence" value="ECO:0007669"/>
    <property type="project" value="TreeGrafter"/>
</dbReference>
<keyword evidence="6 9" id="KW-1133">Transmembrane helix</keyword>
<dbReference type="AlphaFoldDB" id="A0A196SF19"/>
<keyword evidence="4 9" id="KW-0812">Transmembrane</keyword>
<keyword evidence="3" id="KW-0808">Transferase</keyword>
<comment type="subcellular location">
    <subcellularLocation>
        <location evidence="1">Membrane</location>
        <topology evidence="1">Multi-pass membrane protein</topology>
    </subcellularLocation>
</comment>
<comment type="similarity">
    <text evidence="2">Belongs to the sphingomyelin synthase family.</text>
</comment>
<reference evidence="11 12" key="1">
    <citation type="submission" date="2016-05" db="EMBL/GenBank/DDBJ databases">
        <title>Nuclear genome of Blastocystis sp. subtype 1 NandII.</title>
        <authorList>
            <person name="Gentekaki E."/>
            <person name="Curtis B."/>
            <person name="Stairs C."/>
            <person name="Eme L."/>
            <person name="Herman E."/>
            <person name="Klimes V."/>
            <person name="Arias M.C."/>
            <person name="Elias M."/>
            <person name="Hilliou F."/>
            <person name="Klute M."/>
            <person name="Malik S.-B."/>
            <person name="Pightling A."/>
            <person name="Rachubinski R."/>
            <person name="Salas D."/>
            <person name="Schlacht A."/>
            <person name="Suga H."/>
            <person name="Archibald J."/>
            <person name="Ball S.G."/>
            <person name="Clark G."/>
            <person name="Dacks J."/>
            <person name="Van Der Giezen M."/>
            <person name="Tsaousis A."/>
            <person name="Roger A."/>
        </authorList>
    </citation>
    <scope>NUCLEOTIDE SEQUENCE [LARGE SCALE GENOMIC DNA]</scope>
    <source>
        <strain evidence="12">ATCC 50177 / NandII</strain>
    </source>
</reference>
<dbReference type="GO" id="GO:0046513">
    <property type="term" value="P:ceramide biosynthetic process"/>
    <property type="evidence" value="ECO:0007669"/>
    <property type="project" value="TreeGrafter"/>
</dbReference>
<dbReference type="GO" id="GO:0033188">
    <property type="term" value="F:sphingomyelin synthase activity"/>
    <property type="evidence" value="ECO:0007669"/>
    <property type="project" value="TreeGrafter"/>
</dbReference>
<evidence type="ECO:0000256" key="9">
    <source>
        <dbReference type="SAM" id="Phobius"/>
    </source>
</evidence>
<evidence type="ECO:0000256" key="6">
    <source>
        <dbReference type="ARBA" id="ARBA00022989"/>
    </source>
</evidence>
<sequence length="316" mass="36056">MEDVFAPPFYAFIGVILALLFPITVGTIQMNQKRTFISYSQIIFIVSVLLGFGFCKKQYLSTLMCLCFYLLSEFYELSGTYISFNRTPSGCLPDYGFEVVKEEQELDVPFIGKTKTETVINTLLFSLLFSALFFLLRQHDNLLLLRRVFFMLGLTALLRPMIFCMTSLPDPSHWNPNRSDKKQKQGVYSLGEIINYTFTRLKNPSNIDTSGDMLFSGHTRYLCTAVCAYASMITAENASLYIPLFLVALTAALYTCFLIVKCRFHYSVDIFMAVLVVVCLWLIINESAVLAELSPDVTKLPYICRGLISFMRWLNM</sequence>
<proteinExistence type="inferred from homology"/>
<evidence type="ECO:0000256" key="8">
    <source>
        <dbReference type="ARBA" id="ARBA00023136"/>
    </source>
</evidence>
<evidence type="ECO:0000256" key="5">
    <source>
        <dbReference type="ARBA" id="ARBA00022919"/>
    </source>
</evidence>
<evidence type="ECO:0000256" key="3">
    <source>
        <dbReference type="ARBA" id="ARBA00022679"/>
    </source>
</evidence>
<keyword evidence="5" id="KW-0746">Sphingolipid metabolism</keyword>
<dbReference type="InterPro" id="IPR025749">
    <property type="entry name" value="Sphingomyelin_synth-like_dom"/>
</dbReference>
<dbReference type="GO" id="GO:0000139">
    <property type="term" value="C:Golgi membrane"/>
    <property type="evidence" value="ECO:0007669"/>
    <property type="project" value="TreeGrafter"/>
</dbReference>
<protein>
    <recommendedName>
        <fullName evidence="10">Sphingomyelin synthase-like domain-containing protein</fullName>
    </recommendedName>
</protein>
<evidence type="ECO:0000256" key="4">
    <source>
        <dbReference type="ARBA" id="ARBA00022692"/>
    </source>
</evidence>
<dbReference type="EMBL" id="LXWW01000126">
    <property type="protein sequence ID" value="OAO15660.1"/>
    <property type="molecule type" value="Genomic_DNA"/>
</dbReference>
<evidence type="ECO:0000256" key="1">
    <source>
        <dbReference type="ARBA" id="ARBA00004141"/>
    </source>
</evidence>
<feature type="transmembrane region" description="Helical" evidence="9">
    <location>
        <begin position="6"/>
        <end position="24"/>
    </location>
</feature>
<evidence type="ECO:0000256" key="2">
    <source>
        <dbReference type="ARBA" id="ARBA00005441"/>
    </source>
</evidence>
<evidence type="ECO:0000256" key="7">
    <source>
        <dbReference type="ARBA" id="ARBA00023098"/>
    </source>
</evidence>
<feature type="transmembrane region" description="Helical" evidence="9">
    <location>
        <begin position="266"/>
        <end position="284"/>
    </location>
</feature>
<feature type="transmembrane region" description="Helical" evidence="9">
    <location>
        <begin position="36"/>
        <end position="54"/>
    </location>
</feature>
<accession>A0A196SF19</accession>
<feature type="transmembrane region" description="Helical" evidence="9">
    <location>
        <begin position="148"/>
        <end position="168"/>
    </location>
</feature>
<keyword evidence="12" id="KW-1185">Reference proteome</keyword>
<dbReference type="GO" id="GO:0047493">
    <property type="term" value="F:ceramide cholinephosphotransferase activity"/>
    <property type="evidence" value="ECO:0007669"/>
    <property type="project" value="TreeGrafter"/>
</dbReference>
<dbReference type="PANTHER" id="PTHR21290">
    <property type="entry name" value="SPHINGOMYELIN SYNTHETASE"/>
    <property type="match status" value="1"/>
</dbReference>
<feature type="transmembrane region" description="Helical" evidence="9">
    <location>
        <begin position="240"/>
        <end position="259"/>
    </location>
</feature>
<keyword evidence="7" id="KW-0443">Lipid metabolism</keyword>
<dbReference type="InterPro" id="IPR045221">
    <property type="entry name" value="Sphingomyelin_synth-like"/>
</dbReference>
<evidence type="ECO:0000313" key="11">
    <source>
        <dbReference type="EMBL" id="OAO15660.1"/>
    </source>
</evidence>